<accession>A0A922LD46</accession>
<comment type="caution">
    <text evidence="1">The sequence shown here is derived from an EMBL/GenBank/DDBJ whole genome shotgun (WGS) entry which is preliminary data.</text>
</comment>
<organism evidence="1 2">
    <name type="scientific">Dermatophagoides farinae</name>
    <name type="common">American house dust mite</name>
    <dbReference type="NCBI Taxonomy" id="6954"/>
    <lineage>
        <taxon>Eukaryota</taxon>
        <taxon>Metazoa</taxon>
        <taxon>Ecdysozoa</taxon>
        <taxon>Arthropoda</taxon>
        <taxon>Chelicerata</taxon>
        <taxon>Arachnida</taxon>
        <taxon>Acari</taxon>
        <taxon>Acariformes</taxon>
        <taxon>Sarcoptiformes</taxon>
        <taxon>Astigmata</taxon>
        <taxon>Psoroptidia</taxon>
        <taxon>Analgoidea</taxon>
        <taxon>Pyroglyphidae</taxon>
        <taxon>Dermatophagoidinae</taxon>
        <taxon>Dermatophagoides</taxon>
    </lineage>
</organism>
<proteinExistence type="predicted"/>
<gene>
    <name evidence="1" type="ORF">DERF_001879</name>
</gene>
<dbReference type="Proteomes" id="UP000790347">
    <property type="component" value="Unassembled WGS sequence"/>
</dbReference>
<reference evidence="1" key="2">
    <citation type="journal article" date="2022" name="Res Sq">
        <title>Comparative Genomics Reveals Insights into the Divergent Evolution of Astigmatic Mites and Household Pest Adaptations.</title>
        <authorList>
            <person name="Xiong Q."/>
            <person name="Wan A.T.-Y."/>
            <person name="Liu X.-Y."/>
            <person name="Fung C.S.-H."/>
            <person name="Xiao X."/>
            <person name="Malainual N."/>
            <person name="Hou J."/>
            <person name="Wang L."/>
            <person name="Wang M."/>
            <person name="Yang K."/>
            <person name="Cui Y."/>
            <person name="Leung E."/>
            <person name="Nong W."/>
            <person name="Shin S.-K."/>
            <person name="Au S."/>
            <person name="Jeong K.Y."/>
            <person name="Chew F.T."/>
            <person name="Hui J."/>
            <person name="Leung T.F."/>
            <person name="Tungtrongchitr A."/>
            <person name="Zhong N."/>
            <person name="Liu Z."/>
            <person name="Tsui S."/>
        </authorList>
    </citation>
    <scope>NUCLEOTIDE SEQUENCE</scope>
    <source>
        <strain evidence="1">Derf</strain>
        <tissue evidence="1">Whole organism</tissue>
    </source>
</reference>
<evidence type="ECO:0000313" key="2">
    <source>
        <dbReference type="Proteomes" id="UP000790347"/>
    </source>
</evidence>
<sequence length="63" mass="6894">MAFISDRHVFVFKNTYVDYDTTYDDEVDCSGDGGGGGDNSKSQAKCRYFPISDQQASSSPSII</sequence>
<protein>
    <submittedName>
        <fullName evidence="1">Uncharacterized protein</fullName>
    </submittedName>
</protein>
<dbReference type="AlphaFoldDB" id="A0A922LD46"/>
<evidence type="ECO:0000313" key="1">
    <source>
        <dbReference type="EMBL" id="KAH9527890.1"/>
    </source>
</evidence>
<keyword evidence="2" id="KW-1185">Reference proteome</keyword>
<name>A0A922LD46_DERFA</name>
<dbReference type="EMBL" id="ASGP02000001">
    <property type="protein sequence ID" value="KAH9527890.1"/>
    <property type="molecule type" value="Genomic_DNA"/>
</dbReference>
<reference evidence="1" key="1">
    <citation type="submission" date="2013-05" db="EMBL/GenBank/DDBJ databases">
        <authorList>
            <person name="Yim A.K.Y."/>
            <person name="Chan T.F."/>
            <person name="Ji K.M."/>
            <person name="Liu X.Y."/>
            <person name="Zhou J.W."/>
            <person name="Li R.Q."/>
            <person name="Yang K.Y."/>
            <person name="Li J."/>
            <person name="Li M."/>
            <person name="Law P.T.W."/>
            <person name="Wu Y.L."/>
            <person name="Cai Z.L."/>
            <person name="Qin H."/>
            <person name="Bao Y."/>
            <person name="Leung R.K.K."/>
            <person name="Ng P.K.S."/>
            <person name="Zou J."/>
            <person name="Zhong X.J."/>
            <person name="Ran P.X."/>
            <person name="Zhong N.S."/>
            <person name="Liu Z.G."/>
            <person name="Tsui S.K.W."/>
        </authorList>
    </citation>
    <scope>NUCLEOTIDE SEQUENCE</scope>
    <source>
        <strain evidence="1">Derf</strain>
        <tissue evidence="1">Whole organism</tissue>
    </source>
</reference>